<dbReference type="InterPro" id="IPR018060">
    <property type="entry name" value="HTH_AraC"/>
</dbReference>
<sequence length="392" mass="42839">MAAPLRGRVEWPVVPSRDDVFDATTRSPWRQCRVTCRYGHRRPDRPDGTPVSDTERLIVVLLFDGVDLLDVTGPPEVFSLLRRETDGADGSAGYRVVLAAETPGPVTTAAGVRVLPDLTFGEAAGRSIDTLMVPGSVEVDERGRVRALADPTVVHWVKTLAARSRRVASVCVGAHLLAAAGLLDGKRATTHWSTAQQLAADHPAVEVDADPIFIRDHDVWTGAGITACLDLSLALVAEDFGENIALRVARQLVMYLKRPGGQSQFSVPIEPVSTTRRMDDIRHHITRNITGPLTVPDLARHAHISERQLTRIFTSELGTTPAAYIEAARVEVARNRLESTDDTLDRVASAAGFPTTDTLIRAFRRQLDTTPTAYRKRFRYAGQDPPGGRGQR</sequence>
<dbReference type="PANTHER" id="PTHR43130">
    <property type="entry name" value="ARAC-FAMILY TRANSCRIPTIONAL REGULATOR"/>
    <property type="match status" value="1"/>
</dbReference>
<dbReference type="InterPro" id="IPR052158">
    <property type="entry name" value="INH-QAR"/>
</dbReference>
<name>A0A6I6FW61_9ACTN</name>
<proteinExistence type="predicted"/>
<dbReference type="OrthoDB" id="3992151at2"/>
<dbReference type="CDD" id="cd03137">
    <property type="entry name" value="GATase1_AraC_1"/>
    <property type="match status" value="1"/>
</dbReference>
<dbReference type="EMBL" id="CP034279">
    <property type="protein sequence ID" value="QGV82268.1"/>
    <property type="molecule type" value="Genomic_DNA"/>
</dbReference>
<dbReference type="Gene3D" id="1.10.10.60">
    <property type="entry name" value="Homeodomain-like"/>
    <property type="match status" value="1"/>
</dbReference>
<dbReference type="InterPro" id="IPR002818">
    <property type="entry name" value="DJ-1/PfpI"/>
</dbReference>
<dbReference type="Gene3D" id="3.40.50.880">
    <property type="match status" value="1"/>
</dbReference>
<dbReference type="Proteomes" id="UP000422572">
    <property type="component" value="Chromosome"/>
</dbReference>
<dbReference type="AlphaFoldDB" id="A0A6I6FW61"/>
<dbReference type="GO" id="GO:0003700">
    <property type="term" value="F:DNA-binding transcription factor activity"/>
    <property type="evidence" value="ECO:0007669"/>
    <property type="project" value="InterPro"/>
</dbReference>
<dbReference type="KEGG" id="sfic:EIZ62_31440"/>
<protein>
    <submittedName>
        <fullName evidence="5">Helix-turn-helix domain-containing protein</fullName>
    </submittedName>
</protein>
<evidence type="ECO:0000313" key="5">
    <source>
        <dbReference type="EMBL" id="QGV82268.1"/>
    </source>
</evidence>
<keyword evidence="6" id="KW-1185">Reference proteome</keyword>
<dbReference type="Pfam" id="PF01965">
    <property type="entry name" value="DJ-1_PfpI"/>
    <property type="match status" value="1"/>
</dbReference>
<dbReference type="SUPFAM" id="SSF52317">
    <property type="entry name" value="Class I glutamine amidotransferase-like"/>
    <property type="match status" value="1"/>
</dbReference>
<dbReference type="InterPro" id="IPR029062">
    <property type="entry name" value="Class_I_gatase-like"/>
</dbReference>
<gene>
    <name evidence="5" type="ORF">EIZ62_31440</name>
</gene>
<organism evidence="5 6">
    <name type="scientific">Streptomyces ficellus</name>
    <dbReference type="NCBI Taxonomy" id="1977088"/>
    <lineage>
        <taxon>Bacteria</taxon>
        <taxon>Bacillati</taxon>
        <taxon>Actinomycetota</taxon>
        <taxon>Actinomycetes</taxon>
        <taxon>Kitasatosporales</taxon>
        <taxon>Streptomycetaceae</taxon>
        <taxon>Streptomyces</taxon>
    </lineage>
</organism>
<keyword evidence="2" id="KW-0238">DNA-binding</keyword>
<dbReference type="InterPro" id="IPR009057">
    <property type="entry name" value="Homeodomain-like_sf"/>
</dbReference>
<dbReference type="PROSITE" id="PS01124">
    <property type="entry name" value="HTH_ARAC_FAMILY_2"/>
    <property type="match status" value="1"/>
</dbReference>
<dbReference type="GO" id="GO:0043565">
    <property type="term" value="F:sequence-specific DNA binding"/>
    <property type="evidence" value="ECO:0007669"/>
    <property type="project" value="InterPro"/>
</dbReference>
<dbReference type="PANTHER" id="PTHR43130:SF3">
    <property type="entry name" value="HTH-TYPE TRANSCRIPTIONAL REGULATOR RV1931C"/>
    <property type="match status" value="1"/>
</dbReference>
<reference evidence="5 6" key="1">
    <citation type="submission" date="2018-12" db="EMBL/GenBank/DDBJ databases">
        <title>Complete genome sequence of Streptomyces ficellus NRRL8067, the producer of ficellomycin, feldamycin and nojirimycin.</title>
        <authorList>
            <person name="Zhang H."/>
            <person name="Yue R."/>
            <person name="Liu Y."/>
            <person name="Li M."/>
            <person name="Mu H."/>
            <person name="Zhang J."/>
        </authorList>
    </citation>
    <scope>NUCLEOTIDE SEQUENCE [LARGE SCALE GENOMIC DNA]</scope>
    <source>
        <strain evidence="5 6">NRRL 8067</strain>
    </source>
</reference>
<keyword evidence="3" id="KW-0804">Transcription</keyword>
<keyword evidence="1" id="KW-0805">Transcription regulation</keyword>
<evidence type="ECO:0000256" key="3">
    <source>
        <dbReference type="ARBA" id="ARBA00023163"/>
    </source>
</evidence>
<evidence type="ECO:0000313" key="6">
    <source>
        <dbReference type="Proteomes" id="UP000422572"/>
    </source>
</evidence>
<evidence type="ECO:0000256" key="2">
    <source>
        <dbReference type="ARBA" id="ARBA00023125"/>
    </source>
</evidence>
<dbReference type="InterPro" id="IPR018062">
    <property type="entry name" value="HTH_AraC-typ_CS"/>
</dbReference>
<dbReference type="SMART" id="SM00342">
    <property type="entry name" value="HTH_ARAC"/>
    <property type="match status" value="1"/>
</dbReference>
<evidence type="ECO:0000259" key="4">
    <source>
        <dbReference type="PROSITE" id="PS01124"/>
    </source>
</evidence>
<evidence type="ECO:0000256" key="1">
    <source>
        <dbReference type="ARBA" id="ARBA00023015"/>
    </source>
</evidence>
<dbReference type="PROSITE" id="PS00041">
    <property type="entry name" value="HTH_ARAC_FAMILY_1"/>
    <property type="match status" value="1"/>
</dbReference>
<feature type="domain" description="HTH araC/xylS-type" evidence="4">
    <location>
        <begin position="279"/>
        <end position="377"/>
    </location>
</feature>
<dbReference type="Pfam" id="PF12833">
    <property type="entry name" value="HTH_18"/>
    <property type="match status" value="1"/>
</dbReference>
<accession>A0A6I6FW61</accession>
<dbReference type="SUPFAM" id="SSF46689">
    <property type="entry name" value="Homeodomain-like"/>
    <property type="match status" value="2"/>
</dbReference>